<organism evidence="1 2">
    <name type="scientific">Caballeronia udeis</name>
    <dbReference type="NCBI Taxonomy" id="1232866"/>
    <lineage>
        <taxon>Bacteria</taxon>
        <taxon>Pseudomonadati</taxon>
        <taxon>Pseudomonadota</taxon>
        <taxon>Betaproteobacteria</taxon>
        <taxon>Burkholderiales</taxon>
        <taxon>Burkholderiaceae</taxon>
        <taxon>Caballeronia</taxon>
    </lineage>
</organism>
<dbReference type="Proteomes" id="UP000054683">
    <property type="component" value="Unassembled WGS sequence"/>
</dbReference>
<reference evidence="1 2" key="1">
    <citation type="submission" date="2016-01" db="EMBL/GenBank/DDBJ databases">
        <authorList>
            <person name="Oliw E.H."/>
        </authorList>
    </citation>
    <scope>NUCLEOTIDE SEQUENCE [LARGE SCALE GENOMIC DNA]</scope>
    <source>
        <strain evidence="1">LMG 27134</strain>
    </source>
</reference>
<gene>
    <name evidence="1" type="ORF">AWB69_04247</name>
</gene>
<dbReference type="EMBL" id="FCOK02000029">
    <property type="protein sequence ID" value="SAL42071.1"/>
    <property type="molecule type" value="Genomic_DNA"/>
</dbReference>
<name>A0A158HDP1_9BURK</name>
<evidence type="ECO:0000313" key="1">
    <source>
        <dbReference type="EMBL" id="SAL42071.1"/>
    </source>
</evidence>
<dbReference type="AlphaFoldDB" id="A0A158HDP1"/>
<evidence type="ECO:0000313" key="2">
    <source>
        <dbReference type="Proteomes" id="UP000054683"/>
    </source>
</evidence>
<protein>
    <submittedName>
        <fullName evidence="1">Uncharacterized protein</fullName>
    </submittedName>
</protein>
<proteinExistence type="predicted"/>
<accession>A0A158HDP1</accession>
<sequence length="72" mass="8060">MKAVDFLTYHEIFDRSVDHLIPPAEAEAPYYEQLTGSIMGRDSGKIFSGIPGDDSVIHNRLAFRPVHTPGQF</sequence>